<evidence type="ECO:0000313" key="3">
    <source>
        <dbReference type="Proteomes" id="UP001054945"/>
    </source>
</evidence>
<feature type="region of interest" description="Disordered" evidence="1">
    <location>
        <begin position="1"/>
        <end position="20"/>
    </location>
</feature>
<proteinExistence type="predicted"/>
<comment type="caution">
    <text evidence="2">The sequence shown here is derived from an EMBL/GenBank/DDBJ whole genome shotgun (WGS) entry which is preliminary data.</text>
</comment>
<protein>
    <submittedName>
        <fullName evidence="2">Uncharacterized protein</fullName>
    </submittedName>
</protein>
<gene>
    <name evidence="2" type="ORF">CEXT_547041</name>
</gene>
<reference evidence="2 3" key="1">
    <citation type="submission" date="2021-06" db="EMBL/GenBank/DDBJ databases">
        <title>Caerostris extrusa draft genome.</title>
        <authorList>
            <person name="Kono N."/>
            <person name="Arakawa K."/>
        </authorList>
    </citation>
    <scope>NUCLEOTIDE SEQUENCE [LARGE SCALE GENOMIC DNA]</scope>
</reference>
<dbReference type="AlphaFoldDB" id="A0AAV4PKC1"/>
<keyword evidence="3" id="KW-1185">Reference proteome</keyword>
<sequence>MSLEKFYKNPKEPASSGGINALHRAVEKPVKTKDIKQWLEIKDLHTLHKPFCHTTNQSGSGIPHYEGISFQTRYGLEGVFRRLFREALPFLVRGGKVVGKEA</sequence>
<feature type="compositionally biased region" description="Basic and acidic residues" evidence="1">
    <location>
        <begin position="1"/>
        <end position="11"/>
    </location>
</feature>
<name>A0AAV4PKC1_CAEEX</name>
<dbReference type="Proteomes" id="UP001054945">
    <property type="component" value="Unassembled WGS sequence"/>
</dbReference>
<dbReference type="EMBL" id="BPLR01004781">
    <property type="protein sequence ID" value="GIX97450.1"/>
    <property type="molecule type" value="Genomic_DNA"/>
</dbReference>
<evidence type="ECO:0000256" key="1">
    <source>
        <dbReference type="SAM" id="MobiDB-lite"/>
    </source>
</evidence>
<evidence type="ECO:0000313" key="2">
    <source>
        <dbReference type="EMBL" id="GIX97450.1"/>
    </source>
</evidence>
<organism evidence="2 3">
    <name type="scientific">Caerostris extrusa</name>
    <name type="common">Bark spider</name>
    <name type="synonym">Caerostris bankana</name>
    <dbReference type="NCBI Taxonomy" id="172846"/>
    <lineage>
        <taxon>Eukaryota</taxon>
        <taxon>Metazoa</taxon>
        <taxon>Ecdysozoa</taxon>
        <taxon>Arthropoda</taxon>
        <taxon>Chelicerata</taxon>
        <taxon>Arachnida</taxon>
        <taxon>Araneae</taxon>
        <taxon>Araneomorphae</taxon>
        <taxon>Entelegynae</taxon>
        <taxon>Araneoidea</taxon>
        <taxon>Araneidae</taxon>
        <taxon>Caerostris</taxon>
    </lineage>
</organism>
<accession>A0AAV4PKC1</accession>